<dbReference type="InterPro" id="IPR023214">
    <property type="entry name" value="HAD_sf"/>
</dbReference>
<dbReference type="SFLD" id="SFLDG01129">
    <property type="entry name" value="C1.5:_HAD__Beta-PGM__Phosphata"/>
    <property type="match status" value="1"/>
</dbReference>
<name>A0ABP5GUH2_9ACTN</name>
<dbReference type="InterPro" id="IPR052898">
    <property type="entry name" value="ACAD10-like"/>
</dbReference>
<keyword evidence="1" id="KW-0378">Hydrolase</keyword>
<organism evidence="1 2">
    <name type="scientific">Catenulispora yoronensis</name>
    <dbReference type="NCBI Taxonomy" id="450799"/>
    <lineage>
        <taxon>Bacteria</taxon>
        <taxon>Bacillati</taxon>
        <taxon>Actinomycetota</taxon>
        <taxon>Actinomycetes</taxon>
        <taxon>Catenulisporales</taxon>
        <taxon>Catenulisporaceae</taxon>
        <taxon>Catenulispora</taxon>
    </lineage>
</organism>
<evidence type="ECO:0000313" key="2">
    <source>
        <dbReference type="Proteomes" id="UP001500751"/>
    </source>
</evidence>
<comment type="caution">
    <text evidence="1">The sequence shown here is derived from an EMBL/GenBank/DDBJ whole genome shotgun (WGS) entry which is preliminary data.</text>
</comment>
<dbReference type="GO" id="GO:0016787">
    <property type="term" value="F:hydrolase activity"/>
    <property type="evidence" value="ECO:0007669"/>
    <property type="project" value="UniProtKB-KW"/>
</dbReference>
<dbReference type="CDD" id="cd02603">
    <property type="entry name" value="HAD_sEH-N_like"/>
    <property type="match status" value="1"/>
</dbReference>
<dbReference type="InterPro" id="IPR006439">
    <property type="entry name" value="HAD-SF_hydro_IA"/>
</dbReference>
<dbReference type="PANTHER" id="PTHR47829">
    <property type="entry name" value="HYDROLASE, PUTATIVE (AFU_ORTHOLOGUE AFUA_1G12880)-RELATED"/>
    <property type="match status" value="1"/>
</dbReference>
<dbReference type="Gene3D" id="3.40.50.1000">
    <property type="entry name" value="HAD superfamily/HAD-like"/>
    <property type="match status" value="1"/>
</dbReference>
<dbReference type="NCBIfam" id="TIGR01509">
    <property type="entry name" value="HAD-SF-IA-v3"/>
    <property type="match status" value="1"/>
</dbReference>
<dbReference type="Proteomes" id="UP001500751">
    <property type="component" value="Unassembled WGS sequence"/>
</dbReference>
<dbReference type="Gene3D" id="1.10.150.240">
    <property type="entry name" value="Putative phosphatase, domain 2"/>
    <property type="match status" value="1"/>
</dbReference>
<reference evidence="2" key="1">
    <citation type="journal article" date="2019" name="Int. J. Syst. Evol. Microbiol.">
        <title>The Global Catalogue of Microorganisms (GCM) 10K type strain sequencing project: providing services to taxonomists for standard genome sequencing and annotation.</title>
        <authorList>
            <consortium name="The Broad Institute Genomics Platform"/>
            <consortium name="The Broad Institute Genome Sequencing Center for Infectious Disease"/>
            <person name="Wu L."/>
            <person name="Ma J."/>
        </authorList>
    </citation>
    <scope>NUCLEOTIDE SEQUENCE [LARGE SCALE GENOMIC DNA]</scope>
    <source>
        <strain evidence="2">JCM 16014</strain>
    </source>
</reference>
<protein>
    <submittedName>
        <fullName evidence="1">HAD-IA family hydrolase</fullName>
    </submittedName>
</protein>
<keyword evidence="2" id="KW-1185">Reference proteome</keyword>
<dbReference type="SFLD" id="SFLDS00003">
    <property type="entry name" value="Haloacid_Dehalogenase"/>
    <property type="match status" value="1"/>
</dbReference>
<accession>A0ABP5GUH2</accession>
<dbReference type="PRINTS" id="PR00413">
    <property type="entry name" value="HADHALOGNASE"/>
</dbReference>
<gene>
    <name evidence="1" type="ORF">GCM10009839_73780</name>
</gene>
<dbReference type="InterPro" id="IPR036412">
    <property type="entry name" value="HAD-like_sf"/>
</dbReference>
<dbReference type="PANTHER" id="PTHR47829:SF1">
    <property type="entry name" value="HAD FAMILY PHOSPHATASE"/>
    <property type="match status" value="1"/>
</dbReference>
<proteinExistence type="predicted"/>
<evidence type="ECO:0000313" key="1">
    <source>
        <dbReference type="EMBL" id="GAA2054719.1"/>
    </source>
</evidence>
<dbReference type="NCBIfam" id="TIGR01549">
    <property type="entry name" value="HAD-SF-IA-v1"/>
    <property type="match status" value="1"/>
</dbReference>
<dbReference type="EMBL" id="BAAAQN010000059">
    <property type="protein sequence ID" value="GAA2054719.1"/>
    <property type="molecule type" value="Genomic_DNA"/>
</dbReference>
<dbReference type="SUPFAM" id="SSF56784">
    <property type="entry name" value="HAD-like"/>
    <property type="match status" value="1"/>
</dbReference>
<dbReference type="Pfam" id="PF00702">
    <property type="entry name" value="Hydrolase"/>
    <property type="match status" value="1"/>
</dbReference>
<sequence>MSGAESRSAVSGAESKVMKAVLTDFGGVLTSNVFEAFEVYSASVSGDPQMFAKLFRTDAAAGALLVEHECGRIDQAAFERGIAELLAPRGVVLEAPGFVDSFQALLRPDEVMIAAIKRLRAAGVPVAIVSNSLGDDCYRGYDLAELADVAVISGEVGMRKPSRGIYELACARLGVAPVECVMIDDLEHNLRGAERLGIRGLHHVEAGRTVTELGEWFSIPV</sequence>
<dbReference type="InterPro" id="IPR023198">
    <property type="entry name" value="PGP-like_dom2"/>
</dbReference>